<proteinExistence type="inferred from homology"/>
<reference evidence="15" key="1">
    <citation type="submission" date="2025-08" db="UniProtKB">
        <authorList>
            <consortium name="RefSeq"/>
        </authorList>
    </citation>
    <scope>IDENTIFICATION</scope>
    <source>
        <tissue evidence="15">Brain</tissue>
    </source>
</reference>
<dbReference type="InterPro" id="IPR001611">
    <property type="entry name" value="Leu-rich_rpt"/>
</dbReference>
<keyword evidence="5" id="KW-1210">Necrosis</keyword>
<keyword evidence="4" id="KW-0963">Cytoplasm</keyword>
<evidence type="ECO:0000313" key="15">
    <source>
        <dbReference type="RefSeq" id="XP_050925415.1"/>
    </source>
</evidence>
<evidence type="ECO:0000256" key="4">
    <source>
        <dbReference type="ARBA" id="ARBA00022490"/>
    </source>
</evidence>
<dbReference type="Proteomes" id="UP000694890">
    <property type="component" value="Unplaced"/>
</dbReference>
<evidence type="ECO:0000256" key="3">
    <source>
        <dbReference type="ARBA" id="ARBA00004193"/>
    </source>
</evidence>
<dbReference type="InterPro" id="IPR011029">
    <property type="entry name" value="DEATH-like_dom_sf"/>
</dbReference>
<keyword evidence="7" id="KW-0378">Hydrolase</keyword>
<dbReference type="Pfam" id="PF02758">
    <property type="entry name" value="PYRIN"/>
    <property type="match status" value="1"/>
</dbReference>
<comment type="similarity">
    <text evidence="10">Belongs to the NOD1-NOD2 family.</text>
</comment>
<evidence type="ECO:0000256" key="10">
    <source>
        <dbReference type="ARBA" id="ARBA00038296"/>
    </source>
</evidence>
<dbReference type="InterPro" id="IPR025307">
    <property type="entry name" value="FIIND_dom"/>
</dbReference>
<dbReference type="GO" id="GO:0012501">
    <property type="term" value="P:programmed cell death"/>
    <property type="evidence" value="ECO:0007669"/>
    <property type="project" value="UniProtKB-KW"/>
</dbReference>
<dbReference type="PROSITE" id="PS51830">
    <property type="entry name" value="FIIND"/>
    <property type="match status" value="1"/>
</dbReference>
<dbReference type="Gene3D" id="1.10.533.10">
    <property type="entry name" value="Death Domain, Fas"/>
    <property type="match status" value="2"/>
</dbReference>
<dbReference type="Pfam" id="PF00619">
    <property type="entry name" value="CARD"/>
    <property type="match status" value="1"/>
</dbReference>
<feature type="domain" description="CARD" evidence="11">
    <location>
        <begin position="1025"/>
        <end position="1115"/>
    </location>
</feature>
<dbReference type="GO" id="GO:0008233">
    <property type="term" value="F:peptidase activity"/>
    <property type="evidence" value="ECO:0007669"/>
    <property type="project" value="UniProtKB-KW"/>
</dbReference>
<dbReference type="GO" id="GO:0016323">
    <property type="term" value="C:basolateral plasma membrane"/>
    <property type="evidence" value="ECO:0007669"/>
    <property type="project" value="UniProtKB-SubCell"/>
</dbReference>
<dbReference type="SMART" id="SM00114">
    <property type="entry name" value="CARD"/>
    <property type="match status" value="1"/>
</dbReference>
<evidence type="ECO:0000259" key="11">
    <source>
        <dbReference type="PROSITE" id="PS50209"/>
    </source>
</evidence>
<dbReference type="SMART" id="SM00368">
    <property type="entry name" value="LRR_RI"/>
    <property type="match status" value="19"/>
</dbReference>
<dbReference type="AlphaFoldDB" id="A0AAJ8B479"/>
<evidence type="ECO:0000256" key="6">
    <source>
        <dbReference type="ARBA" id="ARBA00022614"/>
    </source>
</evidence>
<evidence type="ECO:0000256" key="5">
    <source>
        <dbReference type="ARBA" id="ARBA00022590"/>
    </source>
</evidence>
<protein>
    <submittedName>
        <fullName evidence="15">Uncharacterized protein LOC108894854 isoform X1</fullName>
    </submittedName>
</protein>
<dbReference type="KEGG" id="lcf:108894854"/>
<dbReference type="RefSeq" id="XP_050925415.1">
    <property type="nucleotide sequence ID" value="XM_051069458.1"/>
</dbReference>
<dbReference type="SMART" id="SM01289">
    <property type="entry name" value="PYRIN"/>
    <property type="match status" value="1"/>
</dbReference>
<dbReference type="Pfam" id="PF23679">
    <property type="entry name" value="UPA-FIIND"/>
    <property type="match status" value="1"/>
</dbReference>
<keyword evidence="6" id="KW-0433">Leucine-rich repeat</keyword>
<keyword evidence="7" id="KW-0645">Protease</keyword>
<feature type="domain" description="FIIND" evidence="13">
    <location>
        <begin position="657"/>
        <end position="932"/>
    </location>
</feature>
<dbReference type="GO" id="GO:0006508">
    <property type="term" value="P:proteolysis"/>
    <property type="evidence" value="ECO:0007669"/>
    <property type="project" value="UniProtKB-KW"/>
</dbReference>
<evidence type="ECO:0000259" key="12">
    <source>
        <dbReference type="PROSITE" id="PS50824"/>
    </source>
</evidence>
<sequence>MSEEVLDELDLTKYKTEEERWRMIPAVRSCRKARFNNCGLSATHCEVVASALKSNPSHLRELDLSENTDLKDSGVKILSTGLENPNCRLETLRLKNCSLSKISCSSLVSALKSNPSHLRDLELSWNKLQDSAVKELCGFLLSPDCRLETLRLKNCWLSKISCSSLASALKSNPSHLRDLDLSGNNLHDSGVKELCGFLQSPDCRLETLRLSLCSLSKISCSSLVSALKSNPSHLRDLDLSNNDLYNPGVKELCGFLQSPDCRLETLRLRSCWLSEISCSSLASALKSNPSHLRDLDLSWNDLKDSGVKDLCGFLQSPDCRLETLRLKNCWLSEISCSSLVSALKSNPSHLRHLDPSYNKLHDSGVKELCGFLQSPDCRLETLRLKNCWLSEISCSSLVSALKSNPSHLRELDLSYNIDLQDSAVKELCDLVESPDCGLETLRLKNCSLSKISCSSLVSALKSNPSHLRHLELSNNNLQDSGVKELCGFLQSSDCRLETLRLSYCWLSKTSCSSLVSALKSNSSHLRELDLSLNKLQDSGVKDLCGFLQSPDCRLETLRLSWCSLSEISCSSLVSALKSNPSHLRELDLSENYRLQNPHVKPLCDLVESPDCRLETLRVPGRVIRSSIDKTCVSDVKLNTNDTKKPDVTEDNIKKLKLEPPSSFRPELKTESAQVSYRFRCPGPGGFECSSTGLVFVVDKEAELFYRTVQWDESLLQSAGKTPAGPPYSIQCPEAAVCELHLPHCETKDALQVKGLLSVVHISDDGLSILEPQEITDTHVVVKVPHLSVFGLVRDKVKQLLRKSINCNVLLFLRHLAKEHRALDVFLLPTNIPLSEVKAQHDDAKYIRTSSNCLLSTGQSYSVRCEPEDLEVQPERERFLSNYGPNYFPTFEVFLTSNPERVTVMIQDQKKRQIWKRIIYLPVTKTDLISILNDLTDDEFENFKGHLRCEALDNFSPIKMDLLLKTARQHAVDLMVQKYGLVGAVGVMGEGLKSINRNNLVKQLQAVSSGAEGSDPGLGPCPSGSQSVSAEEKLKSVRTQFVSRVSEPVLQKLLDKLLECGVITDDEMDLSGTAKRAAKARVVIDTVRRKGSEASSALISALCEEDQWLSTELNLT</sequence>
<dbReference type="PANTHER" id="PTHR24106">
    <property type="entry name" value="NACHT, LRR AND CARD DOMAINS-CONTAINING"/>
    <property type="match status" value="1"/>
</dbReference>
<dbReference type="PROSITE" id="PS50824">
    <property type="entry name" value="DAPIN"/>
    <property type="match status" value="1"/>
</dbReference>
<organism evidence="14 15">
    <name type="scientific">Lates calcarifer</name>
    <name type="common">Barramundi</name>
    <name type="synonym">Holocentrus calcarifer</name>
    <dbReference type="NCBI Taxonomy" id="8187"/>
    <lineage>
        <taxon>Eukaryota</taxon>
        <taxon>Metazoa</taxon>
        <taxon>Chordata</taxon>
        <taxon>Craniata</taxon>
        <taxon>Vertebrata</taxon>
        <taxon>Euteleostomi</taxon>
        <taxon>Actinopterygii</taxon>
        <taxon>Neopterygii</taxon>
        <taxon>Teleostei</taxon>
        <taxon>Neoteleostei</taxon>
        <taxon>Acanthomorphata</taxon>
        <taxon>Carangaria</taxon>
        <taxon>Carangaria incertae sedis</taxon>
        <taxon>Centropomidae</taxon>
        <taxon>Lates</taxon>
    </lineage>
</organism>
<evidence type="ECO:0000259" key="13">
    <source>
        <dbReference type="PROSITE" id="PS51830"/>
    </source>
</evidence>
<dbReference type="InterPro" id="IPR032675">
    <property type="entry name" value="LRR_dom_sf"/>
</dbReference>
<comment type="subcellular location">
    <subcellularLocation>
        <location evidence="2">Basolateral cell membrane</location>
    </subcellularLocation>
    <subcellularLocation>
        <location evidence="3">Cell membrane</location>
        <topology evidence="3">Lipid-anchor</topology>
    </subcellularLocation>
    <subcellularLocation>
        <location evidence="1">Inflammasome</location>
    </subcellularLocation>
</comment>
<gene>
    <name evidence="15" type="primary">LOC108894854</name>
</gene>
<dbReference type="InterPro" id="IPR004020">
    <property type="entry name" value="DAPIN"/>
</dbReference>
<dbReference type="InterPro" id="IPR001315">
    <property type="entry name" value="CARD"/>
</dbReference>
<keyword evidence="9" id="KW-1271">Inflammasome</keyword>
<name>A0AAJ8B479_LATCA</name>
<feature type="domain" description="Pyrin" evidence="12">
    <location>
        <begin position="918"/>
        <end position="1009"/>
    </location>
</feature>
<dbReference type="SUPFAM" id="SSF47986">
    <property type="entry name" value="DEATH domain"/>
    <property type="match status" value="2"/>
</dbReference>
<dbReference type="Pfam" id="PF13516">
    <property type="entry name" value="LRR_6"/>
    <property type="match status" value="9"/>
</dbReference>
<dbReference type="PROSITE" id="PS50209">
    <property type="entry name" value="CARD"/>
    <property type="match status" value="1"/>
</dbReference>
<evidence type="ECO:0000256" key="2">
    <source>
        <dbReference type="ARBA" id="ARBA00004187"/>
    </source>
</evidence>
<dbReference type="GO" id="GO:0061702">
    <property type="term" value="C:canonical inflammasome complex"/>
    <property type="evidence" value="ECO:0007669"/>
    <property type="project" value="UniProtKB-SubCell"/>
</dbReference>
<dbReference type="GeneID" id="108894854"/>
<evidence type="ECO:0000313" key="14">
    <source>
        <dbReference type="Proteomes" id="UP000694890"/>
    </source>
</evidence>
<dbReference type="Pfam" id="PF13553">
    <property type="entry name" value="FIIND"/>
    <property type="match status" value="1"/>
</dbReference>
<accession>A0AAJ8B479</accession>
<dbReference type="SUPFAM" id="SSF52047">
    <property type="entry name" value="RNI-like"/>
    <property type="match status" value="2"/>
</dbReference>
<keyword evidence="8" id="KW-0677">Repeat</keyword>
<evidence type="ECO:0000256" key="7">
    <source>
        <dbReference type="ARBA" id="ARBA00022670"/>
    </source>
</evidence>
<evidence type="ECO:0000256" key="9">
    <source>
        <dbReference type="ARBA" id="ARBA00023233"/>
    </source>
</evidence>
<dbReference type="InterPro" id="IPR051261">
    <property type="entry name" value="NLR"/>
</dbReference>
<evidence type="ECO:0000256" key="8">
    <source>
        <dbReference type="ARBA" id="ARBA00022737"/>
    </source>
</evidence>
<dbReference type="Gene3D" id="3.80.10.10">
    <property type="entry name" value="Ribonuclease Inhibitor"/>
    <property type="match status" value="4"/>
</dbReference>
<evidence type="ECO:0000256" key="1">
    <source>
        <dbReference type="ARBA" id="ARBA00004110"/>
    </source>
</evidence>
<dbReference type="GO" id="GO:0042981">
    <property type="term" value="P:regulation of apoptotic process"/>
    <property type="evidence" value="ECO:0007669"/>
    <property type="project" value="InterPro"/>
</dbReference>